<dbReference type="STRING" id="587909.SAMN05421810_107156"/>
<dbReference type="InterPro" id="IPR017517">
    <property type="entry name" value="Maleyloyr_isom"/>
</dbReference>
<dbReference type="SUPFAM" id="SSF109854">
    <property type="entry name" value="DinB/YfiT-like putative metalloenzymes"/>
    <property type="match status" value="1"/>
</dbReference>
<sequence length="217" mass="23497">MTGATPDRRAGTTRRFAREERADLADFLDTLTAEEWDAPTLCAGWRVRDVVAHAVSYDELTVRGVLTRMARARFRPHGANAIGLAEYAGRDPKELVRLLRAHLDPRGLPAAFGGMIALVDGLIHHQDIRRPLGRPRAIPGERLRHTLRLALLAPPIGAFRRARGLRLVATDVDWASGTGPEVRGPGEAVLMAAAGRADALPELTGPGVPTLTARVTH</sequence>
<keyword evidence="3" id="KW-1185">Reference proteome</keyword>
<dbReference type="Proteomes" id="UP000198727">
    <property type="component" value="Unassembled WGS sequence"/>
</dbReference>
<evidence type="ECO:0000313" key="3">
    <source>
        <dbReference type="Proteomes" id="UP000198727"/>
    </source>
</evidence>
<name>A0A1I5YH05_9PSEU</name>
<protein>
    <submittedName>
        <fullName evidence="2">TIGR03083 family protein</fullName>
    </submittedName>
</protein>
<dbReference type="GO" id="GO:0046872">
    <property type="term" value="F:metal ion binding"/>
    <property type="evidence" value="ECO:0007669"/>
    <property type="project" value="InterPro"/>
</dbReference>
<proteinExistence type="predicted"/>
<dbReference type="NCBIfam" id="TIGR03083">
    <property type="entry name" value="maleylpyruvate isomerase family mycothiol-dependent enzyme"/>
    <property type="match status" value="1"/>
</dbReference>
<organism evidence="2 3">
    <name type="scientific">Amycolatopsis arida</name>
    <dbReference type="NCBI Taxonomy" id="587909"/>
    <lineage>
        <taxon>Bacteria</taxon>
        <taxon>Bacillati</taxon>
        <taxon>Actinomycetota</taxon>
        <taxon>Actinomycetes</taxon>
        <taxon>Pseudonocardiales</taxon>
        <taxon>Pseudonocardiaceae</taxon>
        <taxon>Amycolatopsis</taxon>
    </lineage>
</organism>
<dbReference type="Gene3D" id="1.20.120.450">
    <property type="entry name" value="dinb family like domain"/>
    <property type="match status" value="1"/>
</dbReference>
<dbReference type="InterPro" id="IPR024344">
    <property type="entry name" value="MDMPI_metal-binding"/>
</dbReference>
<feature type="domain" description="Mycothiol-dependent maleylpyruvate isomerase metal-binding" evidence="1">
    <location>
        <begin position="18"/>
        <end position="102"/>
    </location>
</feature>
<reference evidence="3" key="1">
    <citation type="submission" date="2016-10" db="EMBL/GenBank/DDBJ databases">
        <authorList>
            <person name="Varghese N."/>
            <person name="Submissions S."/>
        </authorList>
    </citation>
    <scope>NUCLEOTIDE SEQUENCE [LARGE SCALE GENOMIC DNA]</scope>
    <source>
        <strain evidence="3">CGMCC 4.5579</strain>
    </source>
</reference>
<dbReference type="AlphaFoldDB" id="A0A1I5YH05"/>
<dbReference type="Pfam" id="PF11716">
    <property type="entry name" value="MDMPI_N"/>
    <property type="match status" value="1"/>
</dbReference>
<dbReference type="RefSeq" id="WP_092532601.1">
    <property type="nucleotide sequence ID" value="NZ_FOWW01000007.1"/>
</dbReference>
<dbReference type="EMBL" id="FOWW01000007">
    <property type="protein sequence ID" value="SFQ43511.1"/>
    <property type="molecule type" value="Genomic_DNA"/>
</dbReference>
<gene>
    <name evidence="2" type="ORF">SAMN05421810_107156</name>
</gene>
<evidence type="ECO:0000313" key="2">
    <source>
        <dbReference type="EMBL" id="SFQ43511.1"/>
    </source>
</evidence>
<dbReference type="InterPro" id="IPR034660">
    <property type="entry name" value="DinB/YfiT-like"/>
</dbReference>
<dbReference type="OrthoDB" id="5178565at2"/>
<accession>A0A1I5YH05</accession>
<evidence type="ECO:0000259" key="1">
    <source>
        <dbReference type="Pfam" id="PF11716"/>
    </source>
</evidence>